<proteinExistence type="inferred from homology"/>
<evidence type="ECO:0000256" key="10">
    <source>
        <dbReference type="HAMAP-Rule" id="MF_00454"/>
    </source>
</evidence>
<dbReference type="AlphaFoldDB" id="A0A498CT61"/>
<comment type="subcellular location">
    <subcellularLocation>
        <location evidence="1 10">Cell membrane</location>
        <topology evidence="1 10">Multi-pass membrane protein</topology>
    </subcellularLocation>
</comment>
<dbReference type="GO" id="GO:0046872">
    <property type="term" value="F:metal ion binding"/>
    <property type="evidence" value="ECO:0007669"/>
    <property type="project" value="UniProtKB-KW"/>
</dbReference>
<evidence type="ECO:0000313" key="11">
    <source>
        <dbReference type="EMBL" id="RLL14780.1"/>
    </source>
</evidence>
<keyword evidence="10" id="KW-0813">Transport</keyword>
<evidence type="ECO:0000256" key="3">
    <source>
        <dbReference type="ARBA" id="ARBA00022692"/>
    </source>
</evidence>
<sequence>MGNLLAVGCGGFLGASARYLVSLAAGRLDTRGFPLGTFAVNLAGAFLIGFLSELLARACPDRNRLRLFLTTGVMGGFTTFSTFSLETVNLFQAGRPWLAAANVLLSVVFCLAGAAAGKLCAARAA</sequence>
<evidence type="ECO:0000256" key="6">
    <source>
        <dbReference type="ARBA" id="ARBA00023303"/>
    </source>
</evidence>
<keyword evidence="12" id="KW-1185">Reference proteome</keyword>
<evidence type="ECO:0000256" key="4">
    <source>
        <dbReference type="ARBA" id="ARBA00022989"/>
    </source>
</evidence>
<feature type="transmembrane region" description="Helical" evidence="10">
    <location>
        <begin position="33"/>
        <end position="55"/>
    </location>
</feature>
<keyword evidence="6 10" id="KW-0407">Ion channel</keyword>
<comment type="catalytic activity">
    <reaction evidence="8">
        <text>fluoride(in) = fluoride(out)</text>
        <dbReference type="Rhea" id="RHEA:76159"/>
        <dbReference type="ChEBI" id="CHEBI:17051"/>
    </reaction>
    <physiologicalReaction direction="left-to-right" evidence="8">
        <dbReference type="Rhea" id="RHEA:76160"/>
    </physiologicalReaction>
</comment>
<feature type="transmembrane region" description="Helical" evidence="10">
    <location>
        <begin position="67"/>
        <end position="85"/>
    </location>
</feature>
<dbReference type="GO" id="GO:0005886">
    <property type="term" value="C:plasma membrane"/>
    <property type="evidence" value="ECO:0007669"/>
    <property type="project" value="UniProtKB-SubCell"/>
</dbReference>
<dbReference type="EMBL" id="RCHT01000001">
    <property type="protein sequence ID" value="RLL14780.1"/>
    <property type="molecule type" value="Genomic_DNA"/>
</dbReference>
<keyword evidence="5 10" id="KW-0472">Membrane</keyword>
<dbReference type="GO" id="GO:0062054">
    <property type="term" value="F:fluoride channel activity"/>
    <property type="evidence" value="ECO:0007669"/>
    <property type="project" value="UniProtKB-UniRule"/>
</dbReference>
<dbReference type="HAMAP" id="MF_00454">
    <property type="entry name" value="FluC"/>
    <property type="match status" value="1"/>
</dbReference>
<protein>
    <recommendedName>
        <fullName evidence="10">Fluoride-specific ion channel FluC</fullName>
    </recommendedName>
</protein>
<dbReference type="PANTHER" id="PTHR28259:SF1">
    <property type="entry name" value="FLUORIDE EXPORT PROTEIN 1-RELATED"/>
    <property type="match status" value="1"/>
</dbReference>
<gene>
    <name evidence="10 11" type="primary">crcB</name>
    <name evidence="10" type="synonym">fluC</name>
    <name evidence="11" type="ORF">D4A47_02020</name>
</gene>
<keyword evidence="10" id="KW-0406">Ion transport</keyword>
<keyword evidence="2 10" id="KW-1003">Cell membrane</keyword>
<comment type="similarity">
    <text evidence="7 10">Belongs to the fluoride channel Fluc/FEX (TC 1.A.43) family.</text>
</comment>
<keyword evidence="3 10" id="KW-0812">Transmembrane</keyword>
<keyword evidence="10" id="KW-0915">Sodium</keyword>
<feature type="binding site" evidence="10">
    <location>
        <position position="78"/>
    </location>
    <ligand>
        <name>Na(+)</name>
        <dbReference type="ChEBI" id="CHEBI:29101"/>
        <note>structural</note>
    </ligand>
</feature>
<dbReference type="Proteomes" id="UP000276301">
    <property type="component" value="Unassembled WGS sequence"/>
</dbReference>
<evidence type="ECO:0000256" key="9">
    <source>
        <dbReference type="ARBA" id="ARBA00049940"/>
    </source>
</evidence>
<dbReference type="NCBIfam" id="TIGR00494">
    <property type="entry name" value="crcB"/>
    <property type="match status" value="1"/>
</dbReference>
<evidence type="ECO:0000256" key="7">
    <source>
        <dbReference type="ARBA" id="ARBA00035120"/>
    </source>
</evidence>
<keyword evidence="4 10" id="KW-1133">Transmembrane helix</keyword>
<dbReference type="PANTHER" id="PTHR28259">
    <property type="entry name" value="FLUORIDE EXPORT PROTEIN 1-RELATED"/>
    <property type="match status" value="1"/>
</dbReference>
<evidence type="ECO:0000256" key="1">
    <source>
        <dbReference type="ARBA" id="ARBA00004651"/>
    </source>
</evidence>
<comment type="caution">
    <text evidence="11">The sequence shown here is derived from an EMBL/GenBank/DDBJ whole genome shotgun (WGS) entry which is preliminary data.</text>
</comment>
<comment type="activity regulation">
    <text evidence="10">Na(+) is not transported, but it plays an essential structural role and its presence is essential for fluoride channel function.</text>
</comment>
<evidence type="ECO:0000256" key="2">
    <source>
        <dbReference type="ARBA" id="ARBA00022475"/>
    </source>
</evidence>
<evidence type="ECO:0000256" key="5">
    <source>
        <dbReference type="ARBA" id="ARBA00023136"/>
    </source>
</evidence>
<reference evidence="11 12" key="1">
    <citation type="submission" date="2018-10" db="EMBL/GenBank/DDBJ databases">
        <title>Anaerotruncus faecis sp. nov., isolated from human feces.</title>
        <authorList>
            <person name="Wang Y.-J."/>
        </authorList>
    </citation>
    <scope>NUCLEOTIDE SEQUENCE [LARGE SCALE GENOMIC DNA]</scope>
    <source>
        <strain evidence="11 12">22A2-44</strain>
    </source>
</reference>
<evidence type="ECO:0000313" key="12">
    <source>
        <dbReference type="Proteomes" id="UP000276301"/>
    </source>
</evidence>
<accession>A0A498CT61</accession>
<comment type="function">
    <text evidence="9 10">Fluoride-specific ion channel. Important for reducing fluoride concentration in the cell, thus reducing its toxicity.</text>
</comment>
<dbReference type="GO" id="GO:0140114">
    <property type="term" value="P:cellular detoxification of fluoride"/>
    <property type="evidence" value="ECO:0007669"/>
    <property type="project" value="UniProtKB-UniRule"/>
</dbReference>
<keyword evidence="10" id="KW-0479">Metal-binding</keyword>
<organism evidence="11 12">
    <name type="scientific">Anaerotruncus massiliensis</name>
    <name type="common">ex Liu et al. 2021</name>
    <dbReference type="NCBI Taxonomy" id="2321404"/>
    <lineage>
        <taxon>Bacteria</taxon>
        <taxon>Bacillati</taxon>
        <taxon>Bacillota</taxon>
        <taxon>Clostridia</taxon>
        <taxon>Eubacteriales</taxon>
        <taxon>Oscillospiraceae</taxon>
        <taxon>Anaerotruncus</taxon>
    </lineage>
</organism>
<evidence type="ECO:0000256" key="8">
    <source>
        <dbReference type="ARBA" id="ARBA00035585"/>
    </source>
</evidence>
<feature type="binding site" evidence="10">
    <location>
        <position position="75"/>
    </location>
    <ligand>
        <name>Na(+)</name>
        <dbReference type="ChEBI" id="CHEBI:29101"/>
        <note>structural</note>
    </ligand>
</feature>
<dbReference type="Pfam" id="PF02537">
    <property type="entry name" value="CRCB"/>
    <property type="match status" value="1"/>
</dbReference>
<name>A0A498CT61_9FIRM</name>
<feature type="transmembrane region" description="Helical" evidence="10">
    <location>
        <begin position="97"/>
        <end position="121"/>
    </location>
</feature>
<dbReference type="RefSeq" id="WP_121585915.1">
    <property type="nucleotide sequence ID" value="NZ_RCHT01000001.1"/>
</dbReference>
<dbReference type="InterPro" id="IPR003691">
    <property type="entry name" value="FluC"/>
</dbReference>